<dbReference type="PANTHER" id="PTHR18875">
    <property type="entry name" value="SARCOMA ANTIGEN NY-SAR-24/CYTOSKELETAL PROTEIN SOJO"/>
    <property type="match status" value="1"/>
</dbReference>
<protein>
    <submittedName>
        <fullName evidence="7">Coiled-coil domain-containing protein 18 isoform X1</fullName>
    </submittedName>
</protein>
<feature type="coiled-coil region" evidence="4">
    <location>
        <begin position="484"/>
        <end position="532"/>
    </location>
</feature>
<keyword evidence="6" id="KW-1185">Reference proteome</keyword>
<feature type="coiled-coil region" evidence="4">
    <location>
        <begin position="924"/>
        <end position="1116"/>
    </location>
</feature>
<evidence type="ECO:0000256" key="5">
    <source>
        <dbReference type="SAM" id="MobiDB-lite"/>
    </source>
</evidence>
<feature type="compositionally biased region" description="Polar residues" evidence="5">
    <location>
        <begin position="77"/>
        <end position="87"/>
    </location>
</feature>
<feature type="region of interest" description="Disordered" evidence="5">
    <location>
        <begin position="77"/>
        <end position="98"/>
    </location>
</feature>
<sequence>MEPNSWASSDQREDVEDLLANIVALRGHLKKTEKTLQDLGEQLYSNNSHNSELGVHDSELEILTLKDLVDSSELQNSTVSKMSWHNSDSSRKPRSKSYSMAFDKSMEEENELLRDKLNVVRENNASLISQNHKLMNEIETLKFELNQARAQISFLESTLSTCSVHVPILEEQIASLEADVQAQDSLLKDTEDKLEESQKMLMEKECDLQKLKEDYRKMKHDLIGWSKQGKRTEQQRNEALYNAEELTRTFKQYKEKITNKLEKVQVEEQILEKKLINCVNEKEKLLTQCNAYKSELENIKAQLRLLTEENCTGIQNLKTMETKMSEVEFLLKHSQQKNQILENKLQEQKAGLQEKNAIINENEDLKALIARQKNQLNLHRQEIQHSKIELKTLENVIFQLTQSSSKEDNHSNEMCSNWSEIDGLLKEELRQKINFQEAGIQKLQTEYVTCKLGQDCSEDDEGQELNGLETEPVKLSGNQAGTKCEQLELISKQFEKEKQILNRNLEELHIKLEKSEEESAILKNNIAQRTNQFQTIQEELLEKAAKSCRLEREVARISSQFSILEKQLEEKTFAYVTALARNTELEQELMAMNSELQSMERNITKEQNHFSTILEETKLINHEQQKEMKNQIDLLQSQLETKNQQFLEQEKTMSIFQQDVLYKQHQLESLDRLLIESKEEMKKQRTKKDEALKKLQDQFADETVKVKHLQKALESCKQDIALYLEHLEENKVLFEKQLEKKSEEIQRLQKEIKHKNDNLQSTSEQNLALQQSLQQQQQMLHQETIRNSELDDSQVYLQKQVSKLEQELQKQKDMLEEELRRTNERLHLATEENNVKRQKIAELTATIRQIKQEMDQCKDELIDMEKELVHLRRDGHSKATQLSQLEITLQQRISEFNKKTHQVKELEDKLLISETQQKDSIQKIESLDNDLKNTTGELKTTLRQLQDLRDTLQNAQISLEEKYTTIHDLTDELRECKDELEEKKQELLDMEKVLKERNWDLKQRAAQVTQLDMSIREYRGEMEQKIITLQGSLEKAELQIKDYNKQIESLTSKAQCSKEELQEQEYNILQQDQEINHLRKENEQKQQRITDTEKKLKDQERRIAEQYKEILDLGQQLRLEREAMKQVHVDLLESRRQQAQAQRDVDRISLELEEVNHISHEKETRVNNLAEQLGAAQVRETELEARMQTEIKRLTAEIHLLKQSFLSEKLSHEEEQTKWQQSLSKSHHVNGQLQQIKMELDDAQDTVYNLQQQLQSRDDTIQTTNEKLLLKESELTRLQTRIAVHERTASIKQLIEHHWSDDQGLDFAKHSTCRKLRRSTSTSDLNIKDNKNILSQNQTVTLHSSVSSEMSKYISHASPKSLNESSFDPLTYNVDEEVTCNSNDFQTLSGMLKYINKEIKDSENSSL</sequence>
<dbReference type="KEGG" id="nss:113414778"/>
<organism evidence="6 7">
    <name type="scientific">Notechis scutatus</name>
    <name type="common">mainland tiger snake</name>
    <dbReference type="NCBI Taxonomy" id="8663"/>
    <lineage>
        <taxon>Eukaryota</taxon>
        <taxon>Metazoa</taxon>
        <taxon>Chordata</taxon>
        <taxon>Craniata</taxon>
        <taxon>Vertebrata</taxon>
        <taxon>Euteleostomi</taxon>
        <taxon>Lepidosauria</taxon>
        <taxon>Squamata</taxon>
        <taxon>Bifurcata</taxon>
        <taxon>Unidentata</taxon>
        <taxon>Episquamata</taxon>
        <taxon>Toxicofera</taxon>
        <taxon>Serpentes</taxon>
        <taxon>Colubroidea</taxon>
        <taxon>Elapidae</taxon>
        <taxon>Hydrophiinae</taxon>
        <taxon>Notechis</taxon>
    </lineage>
</organism>
<dbReference type="SUPFAM" id="SSF57997">
    <property type="entry name" value="Tropomyosin"/>
    <property type="match status" value="1"/>
</dbReference>
<evidence type="ECO:0000256" key="4">
    <source>
        <dbReference type="SAM" id="Coils"/>
    </source>
</evidence>
<dbReference type="Proteomes" id="UP000504612">
    <property type="component" value="Unplaced"/>
</dbReference>
<keyword evidence="2" id="KW-0963">Cytoplasm</keyword>
<dbReference type="PANTHER" id="PTHR18875:SF8">
    <property type="entry name" value="COILED-COIL DOMAIN-CONTAINING PROTEIN 18"/>
    <property type="match status" value="1"/>
</dbReference>
<name>A0A6J1UB78_9SAUR</name>
<evidence type="ECO:0000256" key="3">
    <source>
        <dbReference type="ARBA" id="ARBA00023054"/>
    </source>
</evidence>
<dbReference type="GeneID" id="113414778"/>
<keyword evidence="3 4" id="KW-0175">Coiled coil</keyword>
<evidence type="ECO:0000313" key="7">
    <source>
        <dbReference type="RefSeq" id="XP_026527605.1"/>
    </source>
</evidence>
<dbReference type="GO" id="GO:0005737">
    <property type="term" value="C:cytoplasm"/>
    <property type="evidence" value="ECO:0007669"/>
    <property type="project" value="UniProtKB-SubCell"/>
</dbReference>
<dbReference type="CTD" id="343099"/>
<comment type="subcellular location">
    <subcellularLocation>
        <location evidence="1">Cytoplasm</location>
    </subcellularLocation>
</comment>
<dbReference type="RefSeq" id="XP_026527605.1">
    <property type="nucleotide sequence ID" value="XM_026671820.1"/>
</dbReference>
<proteinExistence type="predicted"/>
<feature type="coiled-coil region" evidence="4">
    <location>
        <begin position="103"/>
        <end position="396"/>
    </location>
</feature>
<reference evidence="7" key="1">
    <citation type="submission" date="2025-08" db="UniProtKB">
        <authorList>
            <consortium name="RefSeq"/>
        </authorList>
    </citation>
    <scope>IDENTIFICATION</scope>
</reference>
<feature type="coiled-coil region" evidence="4">
    <location>
        <begin position="1166"/>
        <end position="1204"/>
    </location>
</feature>
<accession>A0A6J1UB78</accession>
<feature type="coiled-coil region" evidence="4">
    <location>
        <begin position="575"/>
        <end position="874"/>
    </location>
</feature>
<evidence type="ECO:0000313" key="6">
    <source>
        <dbReference type="Proteomes" id="UP000504612"/>
    </source>
</evidence>
<gene>
    <name evidence="7" type="primary">CCDC18</name>
</gene>
<evidence type="ECO:0000256" key="2">
    <source>
        <dbReference type="ARBA" id="ARBA00022490"/>
    </source>
</evidence>
<evidence type="ECO:0000256" key="1">
    <source>
        <dbReference type="ARBA" id="ARBA00004496"/>
    </source>
</evidence>